<name>A0ABU4U3D3_9PSEU</name>
<dbReference type="SUPFAM" id="SSF52540">
    <property type="entry name" value="P-loop containing nucleoside triphosphate hydrolases"/>
    <property type="match status" value="1"/>
</dbReference>
<dbReference type="EMBL" id="JAXAVV010000025">
    <property type="protein sequence ID" value="MDX8055084.1"/>
    <property type="molecule type" value="Genomic_DNA"/>
</dbReference>
<gene>
    <name evidence="3" type="ORF">SK571_37410</name>
</gene>
<organism evidence="3 4">
    <name type="scientific">Lentzea kristufekii</name>
    <dbReference type="NCBI Taxonomy" id="3095430"/>
    <lineage>
        <taxon>Bacteria</taxon>
        <taxon>Bacillati</taxon>
        <taxon>Actinomycetota</taxon>
        <taxon>Actinomycetes</taxon>
        <taxon>Pseudonocardiales</taxon>
        <taxon>Pseudonocardiaceae</taxon>
        <taxon>Lentzea</taxon>
    </lineage>
</organism>
<keyword evidence="4" id="KW-1185">Reference proteome</keyword>
<keyword evidence="1" id="KW-0547">Nucleotide-binding</keyword>
<accession>A0ABU4U3D3</accession>
<evidence type="ECO:0000313" key="4">
    <source>
        <dbReference type="Proteomes" id="UP001271792"/>
    </source>
</evidence>
<proteinExistence type="predicted"/>
<evidence type="ECO:0000256" key="1">
    <source>
        <dbReference type="ARBA" id="ARBA00022741"/>
    </source>
</evidence>
<dbReference type="PANTHER" id="PTHR16305:SF35">
    <property type="entry name" value="TRANSCRIPTIONAL ACTIVATOR DOMAIN"/>
    <property type="match status" value="1"/>
</dbReference>
<dbReference type="Proteomes" id="UP001271792">
    <property type="component" value="Unassembled WGS sequence"/>
</dbReference>
<sequence length="804" mass="84327">MSGRATAALVERDTALAVLERSVRMLASGRSSLLEICGHRGTGRTAVLDRAVELAQRAGTTVLTAAGGCSALSGSGGVVAELMSQLHCGDRGPAAVGRLVELARGTPVLVAVDDADLLDHESRAWLASLAGRAVQVPLMVAVVTDVCLPVLPAATTIPLRPLGHNGISALVTSRFGRPGDDDFVGALYDHTGGRPAALCLLLDRCAEDGLEPSGAWLDALAGITADVFADLTTRTVRLLPAEVVDLLRVIAVCGPLFPADLVEVLAGLRTISLGRALELLAGAGLVTEPAKPELTAGIRVSRLLEGMPARAREDLHARAARLGHQCAVLPSEVARLLVGAPPLGEAWVVPLLRAVAREEVDGNRAAEAIGFLRRALAEPVTPVVRAELVLELAVAEWAVAPVAADRRLARMLLEPQSPECADVRLAAADQLWGRGDAALLRRTLSAVRSAGGDRDAVTSLYWIADDAPVETPELGVLDAAELPTACANPDRAGIAAWLYACQGVDAEHARATATIALTAPAKLLTSRLFACLTLAAADDVAGAVAGLDLVIAEARRRRLTSVVPQALMMRAKVRAMAGDLDDAAADLEQAQSVYPLANLHPDARPIMVAADMLVNIECGRLDRAIELSASQPDERIGFGYARTFFNFARAVLALVTGDPAEAAARADECGRWMLSRQWVNPAALPWRSISAAALAATGDHEGAARTCARDLELAQRWGAPSTTARAHLSCAAVIGGEDHLREAVRLLTGSPFRLMRANALLELAQVLNPSSAVPMIREAAEIAVLSRSTPLINRARGLGWEPTA</sequence>
<evidence type="ECO:0000256" key="2">
    <source>
        <dbReference type="ARBA" id="ARBA00022840"/>
    </source>
</evidence>
<reference evidence="3 4" key="1">
    <citation type="submission" date="2023-11" db="EMBL/GenBank/DDBJ databases">
        <title>Lentzea sokolovensis, sp. nov., Lentzea kristufkii, sp. nov., and Lentzea miocenensis, sp. nov., rare actinobacteria from Sokolov Coal Basin, Miocene lacustrine sediment, Czech Republic.</title>
        <authorList>
            <person name="Lara A."/>
            <person name="Kotroba L."/>
            <person name="Nouioui I."/>
            <person name="Neumann-Schaal M."/>
            <person name="Mast Y."/>
            <person name="Chronakova A."/>
        </authorList>
    </citation>
    <scope>NUCLEOTIDE SEQUENCE [LARGE SCALE GENOMIC DNA]</scope>
    <source>
        <strain evidence="3 4">BCCO 10_0798</strain>
    </source>
</reference>
<evidence type="ECO:0000313" key="3">
    <source>
        <dbReference type="EMBL" id="MDX8055084.1"/>
    </source>
</evidence>
<dbReference type="RefSeq" id="WP_319988842.1">
    <property type="nucleotide sequence ID" value="NZ_JAXAVV010000025.1"/>
</dbReference>
<protein>
    <submittedName>
        <fullName evidence="3">ATP-binding protein</fullName>
    </submittedName>
</protein>
<dbReference type="InterPro" id="IPR027417">
    <property type="entry name" value="P-loop_NTPase"/>
</dbReference>
<dbReference type="GO" id="GO:0005524">
    <property type="term" value="F:ATP binding"/>
    <property type="evidence" value="ECO:0007669"/>
    <property type="project" value="UniProtKB-KW"/>
</dbReference>
<keyword evidence="2 3" id="KW-0067">ATP-binding</keyword>
<dbReference type="Gene3D" id="1.25.40.10">
    <property type="entry name" value="Tetratricopeptide repeat domain"/>
    <property type="match status" value="1"/>
</dbReference>
<dbReference type="PANTHER" id="PTHR16305">
    <property type="entry name" value="TESTICULAR SOLUBLE ADENYLYL CYCLASE"/>
    <property type="match status" value="1"/>
</dbReference>
<dbReference type="InterPro" id="IPR011990">
    <property type="entry name" value="TPR-like_helical_dom_sf"/>
</dbReference>
<comment type="caution">
    <text evidence="3">The sequence shown here is derived from an EMBL/GenBank/DDBJ whole genome shotgun (WGS) entry which is preliminary data.</text>
</comment>